<dbReference type="EMBL" id="VFOS01000004">
    <property type="protein sequence ID" value="TQL57394.1"/>
    <property type="molecule type" value="Genomic_DNA"/>
</dbReference>
<evidence type="ECO:0000313" key="1">
    <source>
        <dbReference type="EMBL" id="TQL57394.1"/>
    </source>
</evidence>
<dbReference type="GO" id="GO:0016990">
    <property type="term" value="F:arginine deiminase activity"/>
    <property type="evidence" value="ECO:0007669"/>
    <property type="project" value="TreeGrafter"/>
</dbReference>
<dbReference type="Proteomes" id="UP000315389">
    <property type="component" value="Unassembled WGS sequence"/>
</dbReference>
<gene>
    <name evidence="1" type="ORF">FB461_2128</name>
</gene>
<keyword evidence="2" id="KW-1185">Reference proteome</keyword>
<proteinExistence type="predicted"/>
<dbReference type="Pfam" id="PF19420">
    <property type="entry name" value="DDAH_eukar"/>
    <property type="match status" value="1"/>
</dbReference>
<dbReference type="NCBIfam" id="NF045659">
    <property type="entry name" value="DiMArgaseDdahMtb"/>
    <property type="match status" value="1"/>
</dbReference>
<sequence>MNAQSNSSTKTATKPRHYLMTRPTHYTVAYEINPWMHPEIATDTARALAQWQELHDIYVELGHRVDVIDDAPGLPDMVYAANGGLVVGGKAIAANFTYPQRQPETPLYNAWFEQAGFPVFSTRGRSEGEGDILTVGSTILAGTGFRTALSAHVEIAEITGLEVVSLELVDSRYYHLDTALSVLSPELIAYYPPAFSAASRAVLEARFPDAVIAEDEDAAALGLNLVSDGTHAVMAPQARRLGDAVRERGFEVITVNTDELLKGGGGIKCCTLEIRAA</sequence>
<keyword evidence="1" id="KW-0378">Hydrolase</keyword>
<dbReference type="AlphaFoldDB" id="A0A542ZAP0"/>
<name>A0A542ZAP0_RARFA</name>
<accession>A0A542ZAP0</accession>
<dbReference type="Gene3D" id="3.75.10.10">
    <property type="entry name" value="L-arginine/glycine Amidinotransferase, Chain A"/>
    <property type="match status" value="1"/>
</dbReference>
<dbReference type="RefSeq" id="WP_342776129.1">
    <property type="nucleotide sequence ID" value="NZ_BAAASV010000002.1"/>
</dbReference>
<reference evidence="1 2" key="1">
    <citation type="submission" date="2019-06" db="EMBL/GenBank/DDBJ databases">
        <title>Sequencing the genomes of 1000 actinobacteria strains.</title>
        <authorList>
            <person name="Klenk H.-P."/>
        </authorList>
    </citation>
    <scope>NUCLEOTIDE SEQUENCE [LARGE SCALE GENOMIC DNA]</scope>
    <source>
        <strain evidence="1 2">DSM 4813</strain>
    </source>
</reference>
<organism evidence="1 2">
    <name type="scientific">Rarobacter faecitabidus</name>
    <dbReference type="NCBI Taxonomy" id="13243"/>
    <lineage>
        <taxon>Bacteria</taxon>
        <taxon>Bacillati</taxon>
        <taxon>Actinomycetota</taxon>
        <taxon>Actinomycetes</taxon>
        <taxon>Micrococcales</taxon>
        <taxon>Rarobacteraceae</taxon>
        <taxon>Rarobacter</taxon>
    </lineage>
</organism>
<protein>
    <submittedName>
        <fullName evidence="1">N-dimethylarginine dimethylaminohydrolase</fullName>
    </submittedName>
</protein>
<evidence type="ECO:0000313" key="2">
    <source>
        <dbReference type="Proteomes" id="UP000315389"/>
    </source>
</evidence>
<dbReference type="SUPFAM" id="SSF55909">
    <property type="entry name" value="Pentein"/>
    <property type="match status" value="1"/>
</dbReference>
<dbReference type="PANTHER" id="PTHR47271">
    <property type="entry name" value="ARGININE DEIMINASE"/>
    <property type="match status" value="1"/>
</dbReference>
<dbReference type="GO" id="GO:0019546">
    <property type="term" value="P:L-arginine deiminase pathway"/>
    <property type="evidence" value="ECO:0007669"/>
    <property type="project" value="TreeGrafter"/>
</dbReference>
<dbReference type="PANTHER" id="PTHR47271:SF2">
    <property type="entry name" value="ARGININE DEIMINASE"/>
    <property type="match status" value="1"/>
</dbReference>
<comment type="caution">
    <text evidence="1">The sequence shown here is derived from an EMBL/GenBank/DDBJ whole genome shotgun (WGS) entry which is preliminary data.</text>
</comment>